<accession>A0A9P5NYT2</accession>
<dbReference type="PANTHER" id="PTHR33096">
    <property type="entry name" value="CXC2 DOMAIN-CONTAINING PROTEIN"/>
    <property type="match status" value="1"/>
</dbReference>
<dbReference type="AlphaFoldDB" id="A0A9P5NYT2"/>
<evidence type="ECO:0000313" key="3">
    <source>
        <dbReference type="Proteomes" id="UP000724874"/>
    </source>
</evidence>
<dbReference type="Proteomes" id="UP000724874">
    <property type="component" value="Unassembled WGS sequence"/>
</dbReference>
<organism evidence="2 3">
    <name type="scientific">Gymnopilus junonius</name>
    <name type="common">Spectacular rustgill mushroom</name>
    <name type="synonym">Gymnopilus spectabilis subsp. junonius</name>
    <dbReference type="NCBI Taxonomy" id="109634"/>
    <lineage>
        <taxon>Eukaryota</taxon>
        <taxon>Fungi</taxon>
        <taxon>Dikarya</taxon>
        <taxon>Basidiomycota</taxon>
        <taxon>Agaricomycotina</taxon>
        <taxon>Agaricomycetes</taxon>
        <taxon>Agaricomycetidae</taxon>
        <taxon>Agaricales</taxon>
        <taxon>Agaricineae</taxon>
        <taxon>Hymenogastraceae</taxon>
        <taxon>Gymnopilus</taxon>
    </lineage>
</organism>
<evidence type="ECO:0000256" key="1">
    <source>
        <dbReference type="SAM" id="MobiDB-lite"/>
    </source>
</evidence>
<keyword evidence="3" id="KW-1185">Reference proteome</keyword>
<proteinExistence type="predicted"/>
<feature type="compositionally biased region" description="Basic and acidic residues" evidence="1">
    <location>
        <begin position="600"/>
        <end position="623"/>
    </location>
</feature>
<feature type="compositionally biased region" description="Basic and acidic residues" evidence="1">
    <location>
        <begin position="631"/>
        <end position="641"/>
    </location>
</feature>
<dbReference type="EMBL" id="JADNYJ010000005">
    <property type="protein sequence ID" value="KAF8911099.1"/>
    <property type="molecule type" value="Genomic_DNA"/>
</dbReference>
<reference evidence="2" key="1">
    <citation type="submission" date="2020-11" db="EMBL/GenBank/DDBJ databases">
        <authorList>
            <consortium name="DOE Joint Genome Institute"/>
            <person name="Ahrendt S."/>
            <person name="Riley R."/>
            <person name="Andreopoulos W."/>
            <person name="LaButti K."/>
            <person name="Pangilinan J."/>
            <person name="Ruiz-duenas F.J."/>
            <person name="Barrasa J.M."/>
            <person name="Sanchez-Garcia M."/>
            <person name="Camarero S."/>
            <person name="Miyauchi S."/>
            <person name="Serrano A."/>
            <person name="Linde D."/>
            <person name="Babiker R."/>
            <person name="Drula E."/>
            <person name="Ayuso-Fernandez I."/>
            <person name="Pacheco R."/>
            <person name="Padilla G."/>
            <person name="Ferreira P."/>
            <person name="Barriuso J."/>
            <person name="Kellner H."/>
            <person name="Castanera R."/>
            <person name="Alfaro M."/>
            <person name="Ramirez L."/>
            <person name="Pisabarro A.G."/>
            <person name="Kuo A."/>
            <person name="Tritt A."/>
            <person name="Lipzen A."/>
            <person name="He G."/>
            <person name="Yan M."/>
            <person name="Ng V."/>
            <person name="Cullen D."/>
            <person name="Martin F."/>
            <person name="Rosso M.-N."/>
            <person name="Henrissat B."/>
            <person name="Hibbett D."/>
            <person name="Martinez A.T."/>
            <person name="Grigoriev I.V."/>
        </authorList>
    </citation>
    <scope>NUCLEOTIDE SEQUENCE</scope>
    <source>
        <strain evidence="2">AH 44721</strain>
    </source>
</reference>
<protein>
    <submittedName>
        <fullName evidence="2">Uncharacterized protein</fullName>
    </submittedName>
</protein>
<evidence type="ECO:0000313" key="2">
    <source>
        <dbReference type="EMBL" id="KAF8911099.1"/>
    </source>
</evidence>
<name>A0A9P5NYT2_GYMJU</name>
<sequence>MVPLHAMMTVLYDISCILDRSVQMFDILPPHILPWILFVTTAMHAYGHQWACQLMYNPRLCHGLGLTDGEGIERMWAHLRKLISIVRMSSHAHQLWLTDHQLSAIALELKDDLGDWLQRQQRCGMQEQSRKAKAIIEKSGMMEAELHAQWELQKSAQISVRAHKSNHTLHYHVIIDLFIDAPSCMKKELEAILSLQTDLEAVEKAKNTAKTMLAASSAPDESKKILTALEEFNAYCAKLTNAHDPSWNVPLPIPLPTKLADLQDNPGLMEDIWVLSSDMTPQPWLDDPDIRAGIHAVLKLDCCTEELCRLGHEADNLCSWFGQELQAVELAMCMPNSSNLGHASACPDNPPCVNNLDEDPDMVLDLSLHEEPSNEDEVSGMMVSEILEEDKEDINDTSCMDYIEDAIMLQWAALPLKEDKGKNPWIRDLKNISIFITRILELAKHLGYPVAASMTGWRARPMVLSTLSSTQMLSSATASSDFVLAHWRYAQCAALFYHQAKSRGELQPYFDLVEDMYHHPWNWLKDTSKESMVDLKKKVQAAALGTVNANPKVHWRQGLTMDNLQLYMTHTHSDTNLLICGNPFHDYSVGANGGRGQQTQDKDGECSGDSKDGESNGDSKDGESSGDDEDGKGSGDDKDGEGSGDGSDGDEEGEGGESEGGGND</sequence>
<dbReference type="PANTHER" id="PTHR33096:SF1">
    <property type="entry name" value="CXC1-LIKE CYSTEINE CLUSTER ASSOCIATED WITH KDZ TRANSPOSASES DOMAIN-CONTAINING PROTEIN"/>
    <property type="match status" value="1"/>
</dbReference>
<dbReference type="InterPro" id="IPR040521">
    <property type="entry name" value="KDZ"/>
</dbReference>
<gene>
    <name evidence="2" type="ORF">CPB84DRAFT_1842351</name>
</gene>
<feature type="region of interest" description="Disordered" evidence="1">
    <location>
        <begin position="590"/>
        <end position="664"/>
    </location>
</feature>
<feature type="compositionally biased region" description="Acidic residues" evidence="1">
    <location>
        <begin position="647"/>
        <end position="657"/>
    </location>
</feature>
<dbReference type="OrthoDB" id="3253684at2759"/>
<comment type="caution">
    <text evidence="2">The sequence shown here is derived from an EMBL/GenBank/DDBJ whole genome shotgun (WGS) entry which is preliminary data.</text>
</comment>
<dbReference type="Pfam" id="PF18758">
    <property type="entry name" value="KDZ"/>
    <property type="match status" value="1"/>
</dbReference>